<dbReference type="GO" id="GO:0016747">
    <property type="term" value="F:acyltransferase activity, transferring groups other than amino-acyl groups"/>
    <property type="evidence" value="ECO:0007669"/>
    <property type="project" value="InterPro"/>
</dbReference>
<dbReference type="Proteomes" id="UP000617734">
    <property type="component" value="Unassembled WGS sequence"/>
</dbReference>
<dbReference type="InterPro" id="IPR000182">
    <property type="entry name" value="GNAT_dom"/>
</dbReference>
<name>A0A919FBV8_9ACTN</name>
<reference evidence="3" key="1">
    <citation type="journal article" date="2014" name="Int. J. Syst. Evol. Microbiol.">
        <title>Complete genome sequence of Corynebacterium casei LMG S-19264T (=DSM 44701T), isolated from a smear-ripened cheese.</title>
        <authorList>
            <consortium name="US DOE Joint Genome Institute (JGI-PGF)"/>
            <person name="Walter F."/>
            <person name="Albersmeier A."/>
            <person name="Kalinowski J."/>
            <person name="Ruckert C."/>
        </authorList>
    </citation>
    <scope>NUCLEOTIDE SEQUENCE</scope>
    <source>
        <strain evidence="3">JCM 4646</strain>
    </source>
</reference>
<dbReference type="GeneID" id="95351058"/>
<accession>A0A919FBV8</accession>
<keyword evidence="4" id="KW-1185">Reference proteome</keyword>
<evidence type="ECO:0000259" key="2">
    <source>
        <dbReference type="PROSITE" id="PS51186"/>
    </source>
</evidence>
<feature type="domain" description="N-acetyltransferase" evidence="2">
    <location>
        <begin position="1"/>
        <end position="155"/>
    </location>
</feature>
<dbReference type="Pfam" id="PF13508">
    <property type="entry name" value="Acetyltransf_7"/>
    <property type="match status" value="1"/>
</dbReference>
<comment type="caution">
    <text evidence="3">The sequence shown here is derived from an EMBL/GenBank/DDBJ whole genome shotgun (WGS) entry which is preliminary data.</text>
</comment>
<feature type="region of interest" description="Disordered" evidence="1">
    <location>
        <begin position="134"/>
        <end position="161"/>
    </location>
</feature>
<proteinExistence type="predicted"/>
<reference evidence="3" key="2">
    <citation type="submission" date="2020-09" db="EMBL/GenBank/DDBJ databases">
        <authorList>
            <person name="Sun Q."/>
            <person name="Ohkuma M."/>
        </authorList>
    </citation>
    <scope>NUCLEOTIDE SEQUENCE</scope>
    <source>
        <strain evidence="3">JCM 4646</strain>
    </source>
</reference>
<dbReference type="EMBL" id="BNBO01000002">
    <property type="protein sequence ID" value="GHH60492.1"/>
    <property type="molecule type" value="Genomic_DNA"/>
</dbReference>
<gene>
    <name evidence="3" type="ORF">GCM10018781_05280</name>
</gene>
<evidence type="ECO:0000256" key="1">
    <source>
        <dbReference type="SAM" id="MobiDB-lite"/>
    </source>
</evidence>
<organism evidence="3 4">
    <name type="scientific">Kitasatospora indigofera</name>
    <dbReference type="NCBI Taxonomy" id="67307"/>
    <lineage>
        <taxon>Bacteria</taxon>
        <taxon>Bacillati</taxon>
        <taxon>Actinomycetota</taxon>
        <taxon>Actinomycetes</taxon>
        <taxon>Kitasatosporales</taxon>
        <taxon>Streptomycetaceae</taxon>
        <taxon>Kitasatospora</taxon>
    </lineage>
</organism>
<dbReference type="CDD" id="cd04301">
    <property type="entry name" value="NAT_SF"/>
    <property type="match status" value="1"/>
</dbReference>
<dbReference type="Gene3D" id="3.40.630.30">
    <property type="match status" value="1"/>
</dbReference>
<evidence type="ECO:0000313" key="4">
    <source>
        <dbReference type="Proteomes" id="UP000617734"/>
    </source>
</evidence>
<dbReference type="PROSITE" id="PS51186">
    <property type="entry name" value="GNAT"/>
    <property type="match status" value="1"/>
</dbReference>
<evidence type="ECO:0000313" key="3">
    <source>
        <dbReference type="EMBL" id="GHH60492.1"/>
    </source>
</evidence>
<dbReference type="SUPFAM" id="SSF55729">
    <property type="entry name" value="Acyl-CoA N-acyltransferases (Nat)"/>
    <property type="match status" value="1"/>
</dbReference>
<protein>
    <submittedName>
        <fullName evidence="3">N-acetyltransferase</fullName>
    </submittedName>
</protein>
<sequence>MIVRVARGMDLAGFLGLAGQVEQWFGPMVDDPGFRRAVEEHIGRGAALVVDAPTGDRLLGGLLFGSEPPLHHVHWLVVSEEARRLGVGRALMAEALGRFAAGGGTVEVVTFGAGHPGAEAGGARAFYEGLGFTPGEPAPAGPEGGSRQVYRRPVGRPLAGP</sequence>
<dbReference type="AlphaFoldDB" id="A0A919FBV8"/>
<dbReference type="InterPro" id="IPR016181">
    <property type="entry name" value="Acyl_CoA_acyltransferase"/>
</dbReference>
<dbReference type="RefSeq" id="WP_190209108.1">
    <property type="nucleotide sequence ID" value="NZ_BNBO01000002.1"/>
</dbReference>